<dbReference type="KEGG" id="xcl:G4Z02_04970"/>
<protein>
    <submittedName>
        <fullName evidence="1">Uncharacterized protein</fullName>
    </submittedName>
</protein>
<dbReference type="Proteomes" id="UP000514720">
    <property type="component" value="Chromosome"/>
</dbReference>
<dbReference type="RefSeq" id="WP_258876894.1">
    <property type="nucleotide sequence ID" value="NZ_CP048914.1"/>
</dbReference>
<gene>
    <name evidence="1" type="ORF">G4Z02_04970</name>
</gene>
<reference evidence="1 2" key="1">
    <citation type="submission" date="2020-02" db="EMBL/GenBank/DDBJ databases">
        <authorList>
            <person name="Zheng R.K."/>
            <person name="Sun C.M."/>
        </authorList>
    </citation>
    <scope>NUCLEOTIDE SEQUENCE [LARGE SCALE GENOMIC DNA]</scope>
    <source>
        <strain evidence="2">zrk13</strain>
    </source>
</reference>
<organism evidence="1 2">
    <name type="scientific">Candidatus Xianfuyuplasma coldseepsis</name>
    <dbReference type="NCBI Taxonomy" id="2782163"/>
    <lineage>
        <taxon>Bacteria</taxon>
        <taxon>Bacillati</taxon>
        <taxon>Mycoplasmatota</taxon>
        <taxon>Mollicutes</taxon>
        <taxon>Candidatus Izemoplasmatales</taxon>
        <taxon>Candidatus Izemoplasmataceae</taxon>
        <taxon>Candidatus Xianfuyuplasma</taxon>
    </lineage>
</organism>
<evidence type="ECO:0000313" key="2">
    <source>
        <dbReference type="Proteomes" id="UP000514720"/>
    </source>
</evidence>
<evidence type="ECO:0000313" key="1">
    <source>
        <dbReference type="EMBL" id="QMS85121.1"/>
    </source>
</evidence>
<name>A0A7L7KQN5_9MOLU</name>
<sequence length="92" mass="10512">MTSFQNPAVATIDLDMITLLPIPQSMVIFRDDVLQGTYTIIDSVVTESMLERDFILTITYSDGFTTMDFIIEFYADIEPVTSDIGFYFYDVI</sequence>
<accession>A0A7L7KQN5</accession>
<proteinExistence type="predicted"/>
<dbReference type="AlphaFoldDB" id="A0A7L7KQN5"/>
<keyword evidence="2" id="KW-1185">Reference proteome</keyword>
<dbReference type="EMBL" id="CP048914">
    <property type="protein sequence ID" value="QMS85121.1"/>
    <property type="molecule type" value="Genomic_DNA"/>
</dbReference>